<dbReference type="eggNOG" id="COG2226">
    <property type="taxonomic scope" value="Bacteria"/>
</dbReference>
<dbReference type="Proteomes" id="UP000009061">
    <property type="component" value="Chromosome"/>
</dbReference>
<organism evidence="10 11">
    <name type="scientific">Wigglesworthia glossinidia endosymbiont of Glossina morsitans morsitans</name>
    <name type="common">Yale colony</name>
    <dbReference type="NCBI Taxonomy" id="1142511"/>
    <lineage>
        <taxon>Bacteria</taxon>
        <taxon>Pseudomonadati</taxon>
        <taxon>Pseudomonadota</taxon>
        <taxon>Gammaproteobacteria</taxon>
        <taxon>Enterobacterales</taxon>
        <taxon>Erwiniaceae</taxon>
        <taxon>Wigglesworthia</taxon>
    </lineage>
</organism>
<dbReference type="EC" id="2.1.1.197" evidence="3 8"/>
<proteinExistence type="inferred from homology"/>
<evidence type="ECO:0000256" key="2">
    <source>
        <dbReference type="ARBA" id="ARBA00004746"/>
    </source>
</evidence>
<keyword evidence="11" id="KW-1185">Reference proteome</keyword>
<dbReference type="GO" id="GO:0032259">
    <property type="term" value="P:methylation"/>
    <property type="evidence" value="ECO:0007669"/>
    <property type="project" value="UniProtKB-KW"/>
</dbReference>
<dbReference type="NCBIfam" id="TIGR02072">
    <property type="entry name" value="BioC"/>
    <property type="match status" value="1"/>
</dbReference>
<reference evidence="10 11" key="1">
    <citation type="journal article" date="2012" name="MBio">
        <title>Insight into the transmission biology and species-specific functional capabilities of tsetse (Diptera: glossinidae) obligate symbiont wigglesworthia.</title>
        <authorList>
            <person name="Rio R.V."/>
            <person name="Symula R.E."/>
            <person name="Wang J."/>
            <person name="Lohs C."/>
            <person name="Wu Y.N."/>
            <person name="Snyder A.K."/>
            <person name="Bjornson R.D."/>
            <person name="Oshima K."/>
            <person name="Biehl B.S."/>
            <person name="Perna N.T."/>
            <person name="Hattori M."/>
            <person name="Aksoy S."/>
        </authorList>
    </citation>
    <scope>NUCLEOTIDE SEQUENCE [LARGE SCALE GENOMIC DNA]</scope>
    <source>
        <strain evidence="10">WGM</strain>
    </source>
</reference>
<dbReference type="KEGG" id="wgl:WIGMOR_0304"/>
<evidence type="ECO:0000256" key="5">
    <source>
        <dbReference type="ARBA" id="ARBA00022679"/>
    </source>
</evidence>
<dbReference type="OrthoDB" id="9760689at2"/>
<accession>H6Q5U6</accession>
<evidence type="ECO:0000256" key="8">
    <source>
        <dbReference type="HAMAP-Rule" id="MF_00835"/>
    </source>
</evidence>
<feature type="domain" description="Methyltransferase type 11" evidence="9">
    <location>
        <begin position="58"/>
        <end position="148"/>
    </location>
</feature>
<dbReference type="GO" id="GO:0008757">
    <property type="term" value="F:S-adenosylmethionine-dependent methyltransferase activity"/>
    <property type="evidence" value="ECO:0007669"/>
    <property type="project" value="InterPro"/>
</dbReference>
<dbReference type="Pfam" id="PF08241">
    <property type="entry name" value="Methyltransf_11"/>
    <property type="match status" value="1"/>
</dbReference>
<keyword evidence="7 8" id="KW-0093">Biotin biosynthesis</keyword>
<dbReference type="GO" id="GO:0009102">
    <property type="term" value="P:biotin biosynthetic process"/>
    <property type="evidence" value="ECO:0007669"/>
    <property type="project" value="UniProtKB-UniRule"/>
</dbReference>
<dbReference type="GO" id="GO:0102130">
    <property type="term" value="F:malonyl-CoA methyltransferase activity"/>
    <property type="evidence" value="ECO:0007669"/>
    <property type="project" value="UniProtKB-EC"/>
</dbReference>
<dbReference type="SUPFAM" id="SSF53335">
    <property type="entry name" value="S-adenosyl-L-methionine-dependent methyltransferases"/>
    <property type="match status" value="1"/>
</dbReference>
<evidence type="ECO:0000256" key="6">
    <source>
        <dbReference type="ARBA" id="ARBA00022691"/>
    </source>
</evidence>
<dbReference type="Gene3D" id="3.40.50.150">
    <property type="entry name" value="Vaccinia Virus protein VP39"/>
    <property type="match status" value="1"/>
</dbReference>
<keyword evidence="6 8" id="KW-0949">S-adenosyl-L-methionine</keyword>
<dbReference type="PANTHER" id="PTHR43591:SF110">
    <property type="entry name" value="RHODANESE DOMAIN-CONTAINING PROTEIN"/>
    <property type="match status" value="1"/>
</dbReference>
<dbReference type="HAMAP" id="MF_00835">
    <property type="entry name" value="BioC"/>
    <property type="match status" value="1"/>
</dbReference>
<comment type="similarity">
    <text evidence="8">Belongs to the methyltransferase superfamily.</text>
</comment>
<name>H6Q5U6_WIGGL</name>
<comment type="pathway">
    <text evidence="2 8">Cofactor biosynthesis; biotin biosynthesis.</text>
</comment>
<evidence type="ECO:0000259" key="9">
    <source>
        <dbReference type="Pfam" id="PF08241"/>
    </source>
</evidence>
<dbReference type="AlphaFoldDB" id="H6Q5U6"/>
<dbReference type="InterPro" id="IPR011814">
    <property type="entry name" value="BioC"/>
</dbReference>
<comment type="catalytic activity">
    <reaction evidence="1 8">
        <text>malonyl-[ACP] + S-adenosyl-L-methionine = malonyl-[ACP] methyl ester + S-adenosyl-L-homocysteine</text>
        <dbReference type="Rhea" id="RHEA:17105"/>
        <dbReference type="Rhea" id="RHEA-COMP:9623"/>
        <dbReference type="Rhea" id="RHEA-COMP:9954"/>
        <dbReference type="ChEBI" id="CHEBI:57856"/>
        <dbReference type="ChEBI" id="CHEBI:59789"/>
        <dbReference type="ChEBI" id="CHEBI:78449"/>
        <dbReference type="ChEBI" id="CHEBI:78845"/>
        <dbReference type="EC" id="2.1.1.197"/>
    </reaction>
</comment>
<dbReference type="CDD" id="cd02440">
    <property type="entry name" value="AdoMet_MTases"/>
    <property type="match status" value="1"/>
</dbReference>
<dbReference type="STRING" id="1142511.WIGMOR_0304"/>
<gene>
    <name evidence="8 10" type="primary">bioC</name>
    <name evidence="10" type="ORF">WIGMOR_0304</name>
</gene>
<evidence type="ECO:0000256" key="3">
    <source>
        <dbReference type="ARBA" id="ARBA00012327"/>
    </source>
</evidence>
<evidence type="ECO:0000256" key="4">
    <source>
        <dbReference type="ARBA" id="ARBA00022603"/>
    </source>
</evidence>
<keyword evidence="4 8" id="KW-0489">Methyltransferase</keyword>
<sequence>MRLYFMQKDLFNMQFHKNRIAYSFDKAANNYDKYANFQRLCGYHLCKLTGNVIKKNLLDAGCGTGWFSQYWKSNNNKVIALDISKNMLIEAYKKHAANMYILGDIENMPFLNQTIDIVFSNLVLQWSPNISQVLSESYRILKPGGILALSTLAQGSLIELQQAWKNIDDYSHINNFLSFSSISNACSLYRHQLSANLKCVYYENVQKLLHEIRGVGANYLHNRNKSKFIGKKYLNDLEKFWPYTSQGFRLSYYVVYGVIYRD</sequence>
<dbReference type="EMBL" id="CP003315">
    <property type="protein sequence ID" value="AFA41142.1"/>
    <property type="molecule type" value="Genomic_DNA"/>
</dbReference>
<keyword evidence="5 8" id="KW-0808">Transferase</keyword>
<evidence type="ECO:0000256" key="1">
    <source>
        <dbReference type="ARBA" id="ARBA00000852"/>
    </source>
</evidence>
<comment type="function">
    <text evidence="8">Converts the free carboxyl group of a malonyl-thioester to its methyl ester by transfer of a methyl group from S-adenosyl-L-methionine (SAM). It allows to synthesize pimeloyl-ACP via the fatty acid synthetic pathway.</text>
</comment>
<dbReference type="InterPro" id="IPR013216">
    <property type="entry name" value="Methyltransf_11"/>
</dbReference>
<dbReference type="InterPro" id="IPR029063">
    <property type="entry name" value="SAM-dependent_MTases_sf"/>
</dbReference>
<dbReference type="HOGENOM" id="CLU_046586_2_2_6"/>
<dbReference type="PANTHER" id="PTHR43591">
    <property type="entry name" value="METHYLTRANSFERASE"/>
    <property type="match status" value="1"/>
</dbReference>
<evidence type="ECO:0000256" key="7">
    <source>
        <dbReference type="ARBA" id="ARBA00022756"/>
    </source>
</evidence>
<protein>
    <recommendedName>
        <fullName evidence="3 8">Malonyl-[acyl-carrier protein] O-methyltransferase</fullName>
        <shortName evidence="8">Malonyl-ACP O-methyltransferase</shortName>
        <ecNumber evidence="3 8">2.1.1.197</ecNumber>
    </recommendedName>
    <alternativeName>
        <fullName evidence="8">Biotin synthesis protein BioC</fullName>
    </alternativeName>
</protein>
<evidence type="ECO:0000313" key="11">
    <source>
        <dbReference type="Proteomes" id="UP000009061"/>
    </source>
</evidence>
<dbReference type="UniPathway" id="UPA00078"/>
<evidence type="ECO:0000313" key="10">
    <source>
        <dbReference type="EMBL" id="AFA41142.1"/>
    </source>
</evidence>
<dbReference type="GO" id="GO:0010340">
    <property type="term" value="F:carboxyl-O-methyltransferase activity"/>
    <property type="evidence" value="ECO:0007669"/>
    <property type="project" value="UniProtKB-UniRule"/>
</dbReference>